<reference evidence="2" key="1">
    <citation type="submission" date="2023-10" db="EMBL/GenBank/DDBJ databases">
        <title>Genome assemblies of two species of porcelain crab, Petrolisthes cinctipes and Petrolisthes manimaculis (Anomura: Porcellanidae).</title>
        <authorList>
            <person name="Angst P."/>
        </authorList>
    </citation>
    <scope>NUCLEOTIDE SEQUENCE</scope>
    <source>
        <strain evidence="2">PB745_01</strain>
        <tissue evidence="2">Gill</tissue>
    </source>
</reference>
<evidence type="ECO:0000313" key="3">
    <source>
        <dbReference type="Proteomes" id="UP001286313"/>
    </source>
</evidence>
<feature type="region of interest" description="Disordered" evidence="1">
    <location>
        <begin position="20"/>
        <end position="48"/>
    </location>
</feature>
<keyword evidence="3" id="KW-1185">Reference proteome</keyword>
<evidence type="ECO:0000256" key="1">
    <source>
        <dbReference type="SAM" id="MobiDB-lite"/>
    </source>
</evidence>
<evidence type="ECO:0000313" key="2">
    <source>
        <dbReference type="EMBL" id="KAK3856051.1"/>
    </source>
</evidence>
<organism evidence="2 3">
    <name type="scientific">Petrolisthes cinctipes</name>
    <name type="common">Flat porcelain crab</name>
    <dbReference type="NCBI Taxonomy" id="88211"/>
    <lineage>
        <taxon>Eukaryota</taxon>
        <taxon>Metazoa</taxon>
        <taxon>Ecdysozoa</taxon>
        <taxon>Arthropoda</taxon>
        <taxon>Crustacea</taxon>
        <taxon>Multicrustacea</taxon>
        <taxon>Malacostraca</taxon>
        <taxon>Eumalacostraca</taxon>
        <taxon>Eucarida</taxon>
        <taxon>Decapoda</taxon>
        <taxon>Pleocyemata</taxon>
        <taxon>Anomura</taxon>
        <taxon>Galatheoidea</taxon>
        <taxon>Porcellanidae</taxon>
        <taxon>Petrolisthes</taxon>
    </lineage>
</organism>
<accession>A0AAE1BSE0</accession>
<feature type="compositionally biased region" description="Polar residues" evidence="1">
    <location>
        <begin position="113"/>
        <end position="136"/>
    </location>
</feature>
<proteinExistence type="predicted"/>
<feature type="compositionally biased region" description="Basic and acidic residues" evidence="1">
    <location>
        <begin position="38"/>
        <end position="48"/>
    </location>
</feature>
<feature type="region of interest" description="Disordered" evidence="1">
    <location>
        <begin position="60"/>
        <end position="97"/>
    </location>
</feature>
<feature type="region of interest" description="Disordered" evidence="1">
    <location>
        <begin position="113"/>
        <end position="177"/>
    </location>
</feature>
<gene>
    <name evidence="2" type="ORF">Pcinc_037577</name>
</gene>
<name>A0AAE1BSE0_PETCI</name>
<feature type="compositionally biased region" description="Low complexity" evidence="1">
    <location>
        <begin position="68"/>
        <end position="89"/>
    </location>
</feature>
<feature type="compositionally biased region" description="Polar residues" evidence="1">
    <location>
        <begin position="20"/>
        <end position="30"/>
    </location>
</feature>
<protein>
    <submittedName>
        <fullName evidence="2">Uncharacterized protein</fullName>
    </submittedName>
</protein>
<sequence>MDGLGDNHDKVLLMTLDNSSTVGLPTTSVSPHGPSYTDRYHNQPKDRNLDAACHAPRSRLGSLHHHLPGPGTPLHTTPEHPTTPSLPHSLAHPTTPSLPPSFLCPPMLAPFSLRNTNQPTNHSLTPSLAHPTNQPLPHSLAHPTNQPLLPCPLNQQPLPHSLPCPPNQPTNHSLTPSLTPLPTQPLLTPSLTPLPTYACPLFPS</sequence>
<feature type="compositionally biased region" description="Low complexity" evidence="1">
    <location>
        <begin position="143"/>
        <end position="159"/>
    </location>
</feature>
<dbReference type="AlphaFoldDB" id="A0AAE1BSE0"/>
<dbReference type="Proteomes" id="UP001286313">
    <property type="component" value="Unassembled WGS sequence"/>
</dbReference>
<comment type="caution">
    <text evidence="2">The sequence shown here is derived from an EMBL/GenBank/DDBJ whole genome shotgun (WGS) entry which is preliminary data.</text>
</comment>
<dbReference type="EMBL" id="JAWQEG010005998">
    <property type="protein sequence ID" value="KAK3856051.1"/>
    <property type="molecule type" value="Genomic_DNA"/>
</dbReference>